<dbReference type="Pfam" id="PF02288">
    <property type="entry name" value="Dehydratase_MU"/>
    <property type="match status" value="1"/>
</dbReference>
<dbReference type="RefSeq" id="WP_005661368.1">
    <property type="nucleotide sequence ID" value="NZ_ABTR02000001.1"/>
</dbReference>
<dbReference type="EMBL" id="ABTR02000001">
    <property type="protein sequence ID" value="EFC91766.1"/>
    <property type="molecule type" value="Genomic_DNA"/>
</dbReference>
<keyword evidence="2" id="KW-1185">Reference proteome</keyword>
<protein>
    <submittedName>
        <fullName evidence="1">Uncharacterized protein</fullName>
    </submittedName>
</protein>
<reference evidence="1 2" key="1">
    <citation type="journal article" date="2010" name="Stand. Genomic Sci.">
        <title>Permanent draft genome sequence of Dethiosulfovibrio peptidovorans type strain (SEBR 4207).</title>
        <authorList>
            <person name="Labutti K."/>
            <person name="Mayilraj S."/>
            <person name="Clum A."/>
            <person name="Lucas S."/>
            <person name="Glavina Del Rio T."/>
            <person name="Nolan M."/>
            <person name="Tice H."/>
            <person name="Cheng J.F."/>
            <person name="Pitluck S."/>
            <person name="Liolios K."/>
            <person name="Ivanova N."/>
            <person name="Mavromatis K."/>
            <person name="Mikhailova N."/>
            <person name="Pati A."/>
            <person name="Goodwin L."/>
            <person name="Chen A."/>
            <person name="Palaniappan K."/>
            <person name="Land M."/>
            <person name="Hauser L."/>
            <person name="Chang Y.J."/>
            <person name="Jeffries C.D."/>
            <person name="Rohde M."/>
            <person name="Spring S."/>
            <person name="Goker M."/>
            <person name="Woyke T."/>
            <person name="Bristow J."/>
            <person name="Eisen J.A."/>
            <person name="Markowitz V."/>
            <person name="Hugenholtz P."/>
            <person name="Kyrpides N.C."/>
            <person name="Klenk H.P."/>
            <person name="Lapidus A."/>
        </authorList>
    </citation>
    <scope>NUCLEOTIDE SEQUENCE [LARGE SCALE GENOMIC DNA]</scope>
    <source>
        <strain evidence="1 2">DSM 11002</strain>
    </source>
</reference>
<sequence length="156" mass="17356">MTSCLRIDEDDRPAIHLYVSPETEESAVSLVAAGAEEEGIPLRWIFGKGSASDLAKEGSLSSPLQVGAGLDSQGVAVTFATYRERRAYLEESFEEFDRSLLLRWLGQAAARFVKKEPLPEWRCRSNRESNRSGEDGIEAIVAQVLKSLKRTEAMHR</sequence>
<organism evidence="1 2">
    <name type="scientific">Dethiosulfovibrio peptidovorans DSM 11002</name>
    <dbReference type="NCBI Taxonomy" id="469381"/>
    <lineage>
        <taxon>Bacteria</taxon>
        <taxon>Thermotogati</taxon>
        <taxon>Synergistota</taxon>
        <taxon>Synergistia</taxon>
        <taxon>Synergistales</taxon>
        <taxon>Dethiosulfovibrionaceae</taxon>
        <taxon>Dethiosulfovibrio</taxon>
    </lineage>
</organism>
<accession>D2Z8G9</accession>
<dbReference type="OrthoDB" id="6393at2"/>
<dbReference type="PaxDb" id="469381-Dpep_1742"/>
<dbReference type="SUPFAM" id="SSF52968">
    <property type="entry name" value="B12-dependent dehydatase associated subunit"/>
    <property type="match status" value="1"/>
</dbReference>
<name>D2Z8G9_9BACT</name>
<dbReference type="eggNOG" id="ENOG503359S">
    <property type="taxonomic scope" value="Bacteria"/>
</dbReference>
<dbReference type="InterPro" id="IPR010254">
    <property type="entry name" value="B12-dep_deHydtase_bsu"/>
</dbReference>
<evidence type="ECO:0000313" key="1">
    <source>
        <dbReference type="EMBL" id="EFC91766.1"/>
    </source>
</evidence>
<comment type="caution">
    <text evidence="1">The sequence shown here is derived from an EMBL/GenBank/DDBJ whole genome shotgun (WGS) entry which is preliminary data.</text>
</comment>
<gene>
    <name evidence="1" type="ORF">Dpep_1742</name>
</gene>
<dbReference type="InterPro" id="IPR003208">
    <property type="entry name" value="Dehydtase/Dehydtase_re"/>
</dbReference>
<dbReference type="Gene3D" id="3.40.50.10150">
    <property type="entry name" value="B12-dependent dehydatase associated subunit"/>
    <property type="match status" value="1"/>
</dbReference>
<dbReference type="Proteomes" id="UP000006427">
    <property type="component" value="Unassembled WGS sequence"/>
</dbReference>
<dbReference type="AlphaFoldDB" id="D2Z8G9"/>
<evidence type="ECO:0000313" key="2">
    <source>
        <dbReference type="Proteomes" id="UP000006427"/>
    </source>
</evidence>
<dbReference type="STRING" id="469381.Dpep_1742"/>
<proteinExistence type="predicted"/>